<feature type="compositionally biased region" description="Low complexity" evidence="5">
    <location>
        <begin position="22"/>
        <end position="37"/>
    </location>
</feature>
<dbReference type="GO" id="GO:0008270">
    <property type="term" value="F:zinc ion binding"/>
    <property type="evidence" value="ECO:0007669"/>
    <property type="project" value="UniProtKB-KW"/>
</dbReference>
<dbReference type="KEGG" id="dpte:113791167"/>
<name>A0A6P6XTQ8_DERPT</name>
<feature type="compositionally biased region" description="Low complexity" evidence="5">
    <location>
        <begin position="710"/>
        <end position="728"/>
    </location>
</feature>
<evidence type="ECO:0000256" key="5">
    <source>
        <dbReference type="SAM" id="MobiDB-lite"/>
    </source>
</evidence>
<feature type="zinc finger region" description="C3H1-type" evidence="4">
    <location>
        <begin position="782"/>
        <end position="810"/>
    </location>
</feature>
<reference evidence="8" key="1">
    <citation type="submission" date="2025-08" db="UniProtKB">
        <authorList>
            <consortium name="RefSeq"/>
        </authorList>
    </citation>
    <scope>IDENTIFICATION</scope>
    <source>
        <strain evidence="8">Airmid</strain>
    </source>
</reference>
<dbReference type="SUPFAM" id="SSF90229">
    <property type="entry name" value="CCCH zinc finger"/>
    <property type="match status" value="1"/>
</dbReference>
<keyword evidence="7" id="KW-1185">Reference proteome</keyword>
<sequence length="1009" mass="116436">MMNFGDQSSSSSSSKNPRFVSNNNNETNNNNKIQNENINSYPGLVTFVQIDQKQQQNLSITTMNNSNLLTNLQQSQQSTGRFPYNVHQRRSSQSQLMQQQQQSTINPMENYQTFQQQIQSNVFGPISNYQSIQSIIPQPQQQPPSSLQQRFNQRQQLTKSSPMMMMMNPNNNPHQHHHQHHHHLMMAQQQQNDAITTAIIRPPPGFGPTSTTSGINQWQSSTNIVQPLTMQQQITKNPHKCPNLNRMLSALAMQFQQSQQTPQQQQISMTQRCPPTLQSTSSSSANNNQQSVIYDFVNPNFNPTNNNVQFGNQNWPSIQQQPLSSMIGGQQQQGQQTRINQQIMMTRLNNNIPQSHFFQQHQRLSMLQQPIQQPIQQCSSIINHYLDRIDNNNDEMNINRCSLQYSSNNNNNLTLNPNALDFVPTNSNNNNNSDRQQSSDFLEKLSDSPFSLRNNESNIIVDRRCQTDRIITVDENCPIEKPRKQVSFMNDHLYYSHSNDDMILNDYVTKLIHDDEKDLIIDASNDDDDDDVGNNDQSINHQIENLDMKNLESIFSDDCDDDNEDLNLSDHSSVTLLFNDDSDDDDNHDADHHNDDDDNDAEKQSPNIVEITDDSDNDQQPKQQQQQQIVSTQSSIDFGSDSEDNFIQPPFRDRCLSLCSATTMMHQTETSPKLTSNFLSCHHHHRQNFHYHHERRSSISSNDSIYSIISIPPSSSSSTNRNRSNTISVTSDSQSKRFIKFDRYKTELCIYKSEIGECPYGDQCCFAHGQDEIRPRPLHDCKERTQPCESFSKDVCYRGSSRCWYLHPKSEYNFERLKNNLQQWLFKQKFQPELFNKYSSDWFEDDWNPKFSNPHDYQSIIDQPFTDDDNVNFGDKELDEHFAFHRDYYSIYKEILKSLSMVEKKSSPSSTTDILLKTDDPVIMNNYKTKYDYPWSQAGANKLDQTILHSFYSVPFSSSTTTTTTTTATTTLSEHQTTICDNSETGKKNDLNDSEESLLLNEISRLNMD</sequence>
<evidence type="ECO:0000259" key="6">
    <source>
        <dbReference type="PROSITE" id="PS50103"/>
    </source>
</evidence>
<feature type="region of interest" description="Disordered" evidence="5">
    <location>
        <begin position="1"/>
        <end position="37"/>
    </location>
</feature>
<dbReference type="InterPro" id="IPR000571">
    <property type="entry name" value="Znf_CCCH"/>
</dbReference>
<evidence type="ECO:0000313" key="7">
    <source>
        <dbReference type="Proteomes" id="UP000515146"/>
    </source>
</evidence>
<dbReference type="Pfam" id="PF00642">
    <property type="entry name" value="zf-CCCH"/>
    <property type="match status" value="1"/>
</dbReference>
<organism evidence="7 8">
    <name type="scientific">Dermatophagoides pteronyssinus</name>
    <name type="common">European house dust mite</name>
    <dbReference type="NCBI Taxonomy" id="6956"/>
    <lineage>
        <taxon>Eukaryota</taxon>
        <taxon>Metazoa</taxon>
        <taxon>Ecdysozoa</taxon>
        <taxon>Arthropoda</taxon>
        <taxon>Chelicerata</taxon>
        <taxon>Arachnida</taxon>
        <taxon>Acari</taxon>
        <taxon>Acariformes</taxon>
        <taxon>Sarcoptiformes</taxon>
        <taxon>Astigmata</taxon>
        <taxon>Psoroptidia</taxon>
        <taxon>Analgoidea</taxon>
        <taxon>Pyroglyphidae</taxon>
        <taxon>Dermatophagoidinae</taxon>
        <taxon>Dermatophagoides</taxon>
    </lineage>
</organism>
<dbReference type="Proteomes" id="UP000515146">
    <property type="component" value="Unplaced"/>
</dbReference>
<feature type="zinc finger region" description="C3H1-type" evidence="4">
    <location>
        <begin position="743"/>
        <end position="771"/>
    </location>
</feature>
<dbReference type="Gene3D" id="4.10.1000.10">
    <property type="entry name" value="Zinc finger, CCCH-type"/>
    <property type="match status" value="1"/>
</dbReference>
<proteinExistence type="predicted"/>
<accession>A0A6P6XTQ8</accession>
<feature type="region of interest" description="Disordered" evidence="5">
    <location>
        <begin position="255"/>
        <end position="287"/>
    </location>
</feature>
<keyword evidence="2 4" id="KW-0863">Zinc-finger</keyword>
<evidence type="ECO:0000256" key="4">
    <source>
        <dbReference type="PROSITE-ProRule" id="PRU00723"/>
    </source>
</evidence>
<evidence type="ECO:0000256" key="2">
    <source>
        <dbReference type="ARBA" id="ARBA00022771"/>
    </source>
</evidence>
<dbReference type="SMART" id="SM00356">
    <property type="entry name" value="ZnF_C3H1"/>
    <property type="match status" value="2"/>
</dbReference>
<feature type="compositionally biased region" description="Low complexity" evidence="5">
    <location>
        <begin position="278"/>
        <end position="287"/>
    </location>
</feature>
<keyword evidence="1 4" id="KW-0479">Metal-binding</keyword>
<gene>
    <name evidence="8" type="primary">LOC113791167</name>
</gene>
<dbReference type="InterPro" id="IPR036855">
    <property type="entry name" value="Znf_CCCH_sf"/>
</dbReference>
<feature type="compositionally biased region" description="Low complexity" evidence="5">
    <location>
        <begin position="255"/>
        <end position="271"/>
    </location>
</feature>
<feature type="region of interest" description="Disordered" evidence="5">
    <location>
        <begin position="710"/>
        <end position="729"/>
    </location>
</feature>
<keyword evidence="3 4" id="KW-0862">Zinc</keyword>
<feature type="domain" description="C3H1-type" evidence="6">
    <location>
        <begin position="782"/>
        <end position="810"/>
    </location>
</feature>
<dbReference type="OrthoDB" id="410307at2759"/>
<protein>
    <recommendedName>
        <fullName evidence="6">C3H1-type domain-containing protein</fullName>
    </recommendedName>
</protein>
<feature type="domain" description="C3H1-type" evidence="6">
    <location>
        <begin position="743"/>
        <end position="771"/>
    </location>
</feature>
<feature type="compositionally biased region" description="Low complexity" evidence="5">
    <location>
        <begin position="618"/>
        <end position="635"/>
    </location>
</feature>
<evidence type="ECO:0000313" key="8">
    <source>
        <dbReference type="RefSeq" id="XP_027196705.1"/>
    </source>
</evidence>
<evidence type="ECO:0000256" key="1">
    <source>
        <dbReference type="ARBA" id="ARBA00022723"/>
    </source>
</evidence>
<dbReference type="RefSeq" id="XP_027196705.1">
    <property type="nucleotide sequence ID" value="XM_027340904.1"/>
</dbReference>
<feature type="region of interest" description="Disordered" evidence="5">
    <location>
        <begin position="577"/>
        <end position="648"/>
    </location>
</feature>
<evidence type="ECO:0000256" key="3">
    <source>
        <dbReference type="ARBA" id="ARBA00022833"/>
    </source>
</evidence>
<dbReference type="PROSITE" id="PS50103">
    <property type="entry name" value="ZF_C3H1"/>
    <property type="match status" value="2"/>
</dbReference>
<dbReference type="InParanoid" id="A0A6P6XTQ8"/>
<dbReference type="AlphaFoldDB" id="A0A6P6XTQ8"/>